<dbReference type="CDD" id="cd11304">
    <property type="entry name" value="Cadherin_repeat"/>
    <property type="match status" value="1"/>
</dbReference>
<dbReference type="InterPro" id="IPR002126">
    <property type="entry name" value="Cadherin-like_dom"/>
</dbReference>
<dbReference type="Gene3D" id="2.60.40.60">
    <property type="entry name" value="Cadherins"/>
    <property type="match status" value="1"/>
</dbReference>
<dbReference type="PANTHER" id="PTHR24026:SF126">
    <property type="entry name" value="PROTOCADHERIN FAT 4"/>
    <property type="match status" value="1"/>
</dbReference>
<gene>
    <name evidence="4" type="ORF">WG926_26585</name>
</gene>
<dbReference type="InterPro" id="IPR015919">
    <property type="entry name" value="Cadherin-like_sf"/>
</dbReference>
<proteinExistence type="predicted"/>
<name>A0ABU9YSW9_9PROT</name>
<keyword evidence="1" id="KW-0812">Transmembrane</keyword>
<reference evidence="4 5" key="1">
    <citation type="submission" date="2024-03" db="EMBL/GenBank/DDBJ databases">
        <title>High-quality draft genome sequencing of Tistrella sp. BH-R2-4.</title>
        <authorList>
            <person name="Dong C."/>
        </authorList>
    </citation>
    <scope>NUCLEOTIDE SEQUENCE [LARGE SCALE GENOMIC DNA]</scope>
    <source>
        <strain evidence="4 5">BH-R2-4</strain>
    </source>
</reference>
<keyword evidence="5" id="KW-1185">Reference proteome</keyword>
<keyword evidence="2" id="KW-0472">Membrane</keyword>
<evidence type="ECO:0000259" key="3">
    <source>
        <dbReference type="PROSITE" id="PS50268"/>
    </source>
</evidence>
<evidence type="ECO:0000256" key="2">
    <source>
        <dbReference type="ARBA" id="ARBA00022989"/>
    </source>
</evidence>
<dbReference type="SUPFAM" id="SSF49313">
    <property type="entry name" value="Cadherin-like"/>
    <property type="match status" value="1"/>
</dbReference>
<dbReference type="Proteomes" id="UP001413721">
    <property type="component" value="Unassembled WGS sequence"/>
</dbReference>
<comment type="caution">
    <text evidence="4">The sequence shown here is derived from an EMBL/GenBank/DDBJ whole genome shotgun (WGS) entry which is preliminary data.</text>
</comment>
<organism evidence="4 5">
    <name type="scientific">Tistrella arctica</name>
    <dbReference type="NCBI Taxonomy" id="3133430"/>
    <lineage>
        <taxon>Bacteria</taxon>
        <taxon>Pseudomonadati</taxon>
        <taxon>Pseudomonadota</taxon>
        <taxon>Alphaproteobacteria</taxon>
        <taxon>Geminicoccales</taxon>
        <taxon>Geminicoccaceae</taxon>
        <taxon>Tistrella</taxon>
    </lineage>
</organism>
<evidence type="ECO:0000313" key="4">
    <source>
        <dbReference type="EMBL" id="MEN2991902.1"/>
    </source>
</evidence>
<sequence length="114" mass="11421">KLRDGVSLDREAAATIRLVITSMASDGATLAGTVTITVADVNEMPTAPVVSGTVVAENAAGAVIGRVSASDPDAPASGNGQLTYSVDDARFEIVGGVLKLRDGISLDHEAAGTI</sequence>
<feature type="domain" description="Cadherin" evidence="3">
    <location>
        <begin position="8"/>
        <end position="50"/>
    </location>
</feature>
<feature type="non-terminal residue" evidence="4">
    <location>
        <position position="114"/>
    </location>
</feature>
<keyword evidence="2" id="KW-1133">Transmembrane helix</keyword>
<evidence type="ECO:0000313" key="5">
    <source>
        <dbReference type="Proteomes" id="UP001413721"/>
    </source>
</evidence>
<dbReference type="PROSITE" id="PS50268">
    <property type="entry name" value="CADHERIN_2"/>
    <property type="match status" value="1"/>
</dbReference>
<dbReference type="PANTHER" id="PTHR24026">
    <property type="entry name" value="FAT ATYPICAL CADHERIN-RELATED"/>
    <property type="match status" value="1"/>
</dbReference>
<protein>
    <recommendedName>
        <fullName evidence="3">Cadherin domain-containing protein</fullName>
    </recommendedName>
</protein>
<accession>A0ABU9YSW9</accession>
<dbReference type="EMBL" id="JBBKTW010000030">
    <property type="protein sequence ID" value="MEN2991902.1"/>
    <property type="molecule type" value="Genomic_DNA"/>
</dbReference>
<feature type="non-terminal residue" evidence="4">
    <location>
        <position position="1"/>
    </location>
</feature>
<evidence type="ECO:0000256" key="1">
    <source>
        <dbReference type="ARBA" id="ARBA00022692"/>
    </source>
</evidence>